<keyword evidence="2" id="KW-0472">Membrane</keyword>
<accession>A0ABD5PCG1</accession>
<feature type="compositionally biased region" description="Acidic residues" evidence="1">
    <location>
        <begin position="80"/>
        <end position="116"/>
    </location>
</feature>
<comment type="caution">
    <text evidence="3">The sequence shown here is derived from an EMBL/GenBank/DDBJ whole genome shotgun (WGS) entry which is preliminary data.</text>
</comment>
<dbReference type="RefSeq" id="WP_267623668.1">
    <property type="nucleotide sequence ID" value="NZ_JAODIW010000008.1"/>
</dbReference>
<dbReference type="EMBL" id="JBHSDS010000006">
    <property type="protein sequence ID" value="MFC4358565.1"/>
    <property type="molecule type" value="Genomic_DNA"/>
</dbReference>
<keyword evidence="2" id="KW-1133">Transmembrane helix</keyword>
<keyword evidence="4" id="KW-1185">Reference proteome</keyword>
<feature type="transmembrane region" description="Helical" evidence="2">
    <location>
        <begin position="20"/>
        <end position="38"/>
    </location>
</feature>
<keyword evidence="2" id="KW-0812">Transmembrane</keyword>
<feature type="region of interest" description="Disordered" evidence="1">
    <location>
        <begin position="66"/>
        <end position="138"/>
    </location>
</feature>
<evidence type="ECO:0000313" key="4">
    <source>
        <dbReference type="Proteomes" id="UP001595921"/>
    </source>
</evidence>
<sequence>MLGKYTVGKKALKFGYKRFGIPGAVASGGAALLGYLAVKRALNSRVRGGNAESAIDPDAVKRVVDEKGVGAVTDPGTLDEVVDEDRLDTDVDLDEVSDDAESEAENLRDEADDATEGTDGTEGVDGTEGTDGDVSSGN</sequence>
<evidence type="ECO:0000256" key="1">
    <source>
        <dbReference type="SAM" id="MobiDB-lite"/>
    </source>
</evidence>
<reference evidence="3 4" key="1">
    <citation type="journal article" date="2019" name="Int. J. Syst. Evol. Microbiol.">
        <title>The Global Catalogue of Microorganisms (GCM) 10K type strain sequencing project: providing services to taxonomists for standard genome sequencing and annotation.</title>
        <authorList>
            <consortium name="The Broad Institute Genomics Platform"/>
            <consortium name="The Broad Institute Genome Sequencing Center for Infectious Disease"/>
            <person name="Wu L."/>
            <person name="Ma J."/>
        </authorList>
    </citation>
    <scope>NUCLEOTIDE SEQUENCE [LARGE SCALE GENOMIC DNA]</scope>
    <source>
        <strain evidence="3 4">CGMCC 1.12553</strain>
    </source>
</reference>
<evidence type="ECO:0000313" key="3">
    <source>
        <dbReference type="EMBL" id="MFC4358565.1"/>
    </source>
</evidence>
<dbReference type="Proteomes" id="UP001595921">
    <property type="component" value="Unassembled WGS sequence"/>
</dbReference>
<protein>
    <submittedName>
        <fullName evidence="3">Uncharacterized protein</fullName>
    </submittedName>
</protein>
<organism evidence="3 4">
    <name type="scientific">Halobium salinum</name>
    <dbReference type="NCBI Taxonomy" id="1364940"/>
    <lineage>
        <taxon>Archaea</taxon>
        <taxon>Methanobacteriati</taxon>
        <taxon>Methanobacteriota</taxon>
        <taxon>Stenosarchaea group</taxon>
        <taxon>Halobacteria</taxon>
        <taxon>Halobacteriales</taxon>
        <taxon>Haloferacaceae</taxon>
        <taxon>Halobium</taxon>
    </lineage>
</organism>
<name>A0ABD5PCG1_9EURY</name>
<gene>
    <name evidence="3" type="ORF">ACFO0N_11495</name>
</gene>
<evidence type="ECO:0000256" key="2">
    <source>
        <dbReference type="SAM" id="Phobius"/>
    </source>
</evidence>
<proteinExistence type="predicted"/>
<dbReference type="AlphaFoldDB" id="A0ABD5PCG1"/>